<name>A0A4S4BGQ7_9BACL</name>
<dbReference type="AlphaFoldDB" id="A0A4S4BGQ7"/>
<dbReference type="PANTHER" id="PTHR35561">
    <property type="entry name" value="RNA 2',3'-CYCLIC PHOSPHODIESTERASE"/>
    <property type="match status" value="1"/>
</dbReference>
<dbReference type="EC" id="3.1.4.58" evidence="2"/>
<dbReference type="SUPFAM" id="SSF55144">
    <property type="entry name" value="LigT-like"/>
    <property type="match status" value="1"/>
</dbReference>
<evidence type="ECO:0000256" key="1">
    <source>
        <dbReference type="ARBA" id="ARBA00022801"/>
    </source>
</evidence>
<proteinExistence type="inferred from homology"/>
<dbReference type="NCBIfam" id="TIGR02258">
    <property type="entry name" value="2_5_ligase"/>
    <property type="match status" value="1"/>
</dbReference>
<dbReference type="Proteomes" id="UP000310636">
    <property type="component" value="Unassembled WGS sequence"/>
</dbReference>
<keyword evidence="1 2" id="KW-0378">Hydrolase</keyword>
<dbReference type="HAMAP" id="MF_01940">
    <property type="entry name" value="RNA_CPDase"/>
    <property type="match status" value="1"/>
</dbReference>
<dbReference type="Pfam" id="PF02834">
    <property type="entry name" value="LigT_PEase"/>
    <property type="match status" value="1"/>
</dbReference>
<comment type="catalytic activity">
    <reaction evidence="2">
        <text>a 3'-end 2',3'-cyclophospho-ribonucleotide-RNA + H2O = a 3'-end 2'-phospho-ribonucleotide-RNA + H(+)</text>
        <dbReference type="Rhea" id="RHEA:11828"/>
        <dbReference type="Rhea" id="RHEA-COMP:10464"/>
        <dbReference type="Rhea" id="RHEA-COMP:17353"/>
        <dbReference type="ChEBI" id="CHEBI:15377"/>
        <dbReference type="ChEBI" id="CHEBI:15378"/>
        <dbReference type="ChEBI" id="CHEBI:83064"/>
        <dbReference type="ChEBI" id="CHEBI:173113"/>
        <dbReference type="EC" id="3.1.4.58"/>
    </reaction>
</comment>
<comment type="function">
    <text evidence="2">Hydrolyzes RNA 2',3'-cyclic phosphodiester to an RNA 2'-phosphomonoester.</text>
</comment>
<evidence type="ECO:0000313" key="4">
    <source>
        <dbReference type="EMBL" id="THF73630.1"/>
    </source>
</evidence>
<accession>A0A4S4BGQ7</accession>
<gene>
    <name evidence="4" type="primary">thpR</name>
    <name evidence="4" type="ORF">E6C55_28530</name>
</gene>
<dbReference type="InterPro" id="IPR009097">
    <property type="entry name" value="Cyclic_Pdiesterase"/>
</dbReference>
<dbReference type="EMBL" id="SSOB01000052">
    <property type="protein sequence ID" value="THF73630.1"/>
    <property type="molecule type" value="Genomic_DNA"/>
</dbReference>
<feature type="short sequence motif" description="HXTX 1" evidence="2">
    <location>
        <begin position="57"/>
        <end position="60"/>
    </location>
</feature>
<dbReference type="PANTHER" id="PTHR35561:SF1">
    <property type="entry name" value="RNA 2',3'-CYCLIC PHOSPHODIESTERASE"/>
    <property type="match status" value="1"/>
</dbReference>
<dbReference type="Gene3D" id="3.90.1140.10">
    <property type="entry name" value="Cyclic phosphodiesterase"/>
    <property type="match status" value="1"/>
</dbReference>
<feature type="domain" description="Phosphoesterase HXTX" evidence="3">
    <location>
        <begin position="38"/>
        <end position="106"/>
    </location>
</feature>
<comment type="similarity">
    <text evidence="2">Belongs to the 2H phosphoesterase superfamily. ThpR family.</text>
</comment>
<evidence type="ECO:0000256" key="2">
    <source>
        <dbReference type="HAMAP-Rule" id="MF_01940"/>
    </source>
</evidence>
<keyword evidence="5" id="KW-1185">Reference proteome</keyword>
<dbReference type="GO" id="GO:0004113">
    <property type="term" value="F:2',3'-cyclic-nucleotide 3'-phosphodiesterase activity"/>
    <property type="evidence" value="ECO:0007669"/>
    <property type="project" value="InterPro"/>
</dbReference>
<comment type="caution">
    <text evidence="4">The sequence shown here is derived from an EMBL/GenBank/DDBJ whole genome shotgun (WGS) entry which is preliminary data.</text>
</comment>
<feature type="active site" description="Proton donor" evidence="2">
    <location>
        <position position="57"/>
    </location>
</feature>
<organism evidence="4 5">
    <name type="scientific">Cohnella fermenti</name>
    <dbReference type="NCBI Taxonomy" id="2565925"/>
    <lineage>
        <taxon>Bacteria</taxon>
        <taxon>Bacillati</taxon>
        <taxon>Bacillota</taxon>
        <taxon>Bacilli</taxon>
        <taxon>Bacillales</taxon>
        <taxon>Paenibacillaceae</taxon>
        <taxon>Cohnella</taxon>
    </lineage>
</organism>
<feature type="active site" description="Proton acceptor" evidence="2">
    <location>
        <position position="142"/>
    </location>
</feature>
<feature type="short sequence motif" description="HXTX 2" evidence="2">
    <location>
        <begin position="142"/>
        <end position="145"/>
    </location>
</feature>
<evidence type="ECO:0000259" key="3">
    <source>
        <dbReference type="Pfam" id="PF02834"/>
    </source>
</evidence>
<reference evidence="4 5" key="1">
    <citation type="submission" date="2019-04" db="EMBL/GenBank/DDBJ databases">
        <title>Cohnella sp. nov. isolated from preserved vegetables.</title>
        <authorList>
            <person name="Lin S.-Y."/>
            <person name="Hung M.-H."/>
            <person name="Young C.-C."/>
        </authorList>
    </citation>
    <scope>NUCLEOTIDE SEQUENCE [LARGE SCALE GENOMIC DNA]</scope>
    <source>
        <strain evidence="4 5">CC-MHH1044</strain>
    </source>
</reference>
<dbReference type="OrthoDB" id="9789350at2"/>
<dbReference type="GO" id="GO:0008664">
    <property type="term" value="F:RNA 2',3'-cyclic 3'-phosphodiesterase activity"/>
    <property type="evidence" value="ECO:0007669"/>
    <property type="project" value="UniProtKB-EC"/>
</dbReference>
<dbReference type="InterPro" id="IPR004175">
    <property type="entry name" value="RNA_CPDase"/>
</dbReference>
<sequence length="203" mass="22547">MNWNRVIPISFDKGGTFMHLFTALPIPLFAAEALHVWSDRNRESLPFRKRTHPLDYHLTLQFLGAVPDERVPELLRALGGVRFSPFRIMLSGTGTFGQPVAPRVLYSTVDGDLDGLRSLHTSILQATAPLGYLPEDRPFAPHITIARRFDAGAGASWDARLLGTMPAGAAWIADRFALMRTHLNASPMYETVREFPAIPEARG</sequence>
<dbReference type="InterPro" id="IPR014051">
    <property type="entry name" value="Phosphoesterase_HXTX"/>
</dbReference>
<evidence type="ECO:0000313" key="5">
    <source>
        <dbReference type="Proteomes" id="UP000310636"/>
    </source>
</evidence>
<protein>
    <recommendedName>
        <fullName evidence="2">RNA 2',3'-cyclic phosphodiesterase</fullName>
        <shortName evidence="2">RNA 2',3'-CPDase</shortName>
        <ecNumber evidence="2">3.1.4.58</ecNumber>
    </recommendedName>
</protein>